<gene>
    <name evidence="3" type="ORF">C7B09_25455</name>
</gene>
<protein>
    <submittedName>
        <fullName evidence="3">Uncharacterized protein</fullName>
    </submittedName>
</protein>
<keyword evidence="2" id="KW-0812">Transmembrane</keyword>
<keyword evidence="2" id="KW-0472">Membrane</keyword>
<evidence type="ECO:0000313" key="4">
    <source>
        <dbReference type="Proteomes" id="UP000240382"/>
    </source>
</evidence>
<comment type="caution">
    <text evidence="3">The sequence shown here is derived from an EMBL/GenBank/DDBJ whole genome shotgun (WGS) entry which is preliminary data.</text>
</comment>
<keyword evidence="4" id="KW-1185">Reference proteome</keyword>
<reference evidence="3 4" key="1">
    <citation type="submission" date="2018-03" db="EMBL/GenBank/DDBJ databases">
        <title>Whole Genome Sequencing of Escherichia coli isolates from wildlife.</title>
        <authorList>
            <person name="Whitehouse C.A."/>
            <person name="Lacher D.W."/>
            <person name="Mammel M.K."/>
            <person name="Barnaba T."/>
            <person name="Lorch J.M."/>
        </authorList>
    </citation>
    <scope>NUCLEOTIDE SEQUENCE [LARGE SCALE GENOMIC DNA]</scope>
    <source>
        <strain evidence="3 4">20507-2</strain>
    </source>
</reference>
<sequence>MPAHFFKVIYCYYLIWFSLLLMGYMSAKELFLKKVADSQAAKQREKTQLEAAKNEYRQKMLNLGSQIKHWLSGTPLTVSVTSYPLHDDSCFDDYSSSNYELSRITIKHGENVVQIVPTGLFYVGAKGGASMRVHAQNRSPSTKEYTLFMKHSSMPEAKEWIVASSGNYKELTEDLFFELISDIA</sequence>
<keyword evidence="2" id="KW-1133">Transmembrane helix</keyword>
<dbReference type="EMBL" id="PYQT01000077">
    <property type="protein sequence ID" value="PSY35464.1"/>
    <property type="molecule type" value="Genomic_DNA"/>
</dbReference>
<name>A0ABX5HA90_ESCAL</name>
<evidence type="ECO:0000256" key="1">
    <source>
        <dbReference type="SAM" id="Coils"/>
    </source>
</evidence>
<feature type="coiled-coil region" evidence="1">
    <location>
        <begin position="35"/>
        <end position="66"/>
    </location>
</feature>
<evidence type="ECO:0000256" key="2">
    <source>
        <dbReference type="SAM" id="Phobius"/>
    </source>
</evidence>
<evidence type="ECO:0000313" key="3">
    <source>
        <dbReference type="EMBL" id="PSY35464.1"/>
    </source>
</evidence>
<feature type="transmembrane region" description="Helical" evidence="2">
    <location>
        <begin position="6"/>
        <end position="24"/>
    </location>
</feature>
<accession>A0ABX5HA90</accession>
<proteinExistence type="predicted"/>
<keyword evidence="1" id="KW-0175">Coiled coil</keyword>
<organism evidence="3 4">
    <name type="scientific">Escherichia albertii</name>
    <dbReference type="NCBI Taxonomy" id="208962"/>
    <lineage>
        <taxon>Bacteria</taxon>
        <taxon>Pseudomonadati</taxon>
        <taxon>Pseudomonadota</taxon>
        <taxon>Gammaproteobacteria</taxon>
        <taxon>Enterobacterales</taxon>
        <taxon>Enterobacteriaceae</taxon>
        <taxon>Escherichia</taxon>
    </lineage>
</organism>
<dbReference type="Proteomes" id="UP000240382">
    <property type="component" value="Unassembled WGS sequence"/>
</dbReference>